<dbReference type="EMBL" id="HACM01002875">
    <property type="protein sequence ID" value="CRZ03317.1"/>
    <property type="molecule type" value="Transcribed_RNA"/>
</dbReference>
<sequence length="122" mass="13708">GGDRRRLPPNSSLLCSFFRFRILILLSISSISQISAEIRVSDYSAVKLFFALNLLNQLIVCSVQFLEELELLVKEDRKSHVLWNGSVGSMAYCCADCVFSMSILFDAGDIHDNSCWNSCFSN</sequence>
<name>A0A0H5QNZ8_9EUKA</name>
<feature type="non-terminal residue" evidence="2">
    <location>
        <position position="1"/>
    </location>
</feature>
<organism evidence="2">
    <name type="scientific">Spongospora subterranea</name>
    <dbReference type="NCBI Taxonomy" id="70186"/>
    <lineage>
        <taxon>Eukaryota</taxon>
        <taxon>Sar</taxon>
        <taxon>Rhizaria</taxon>
        <taxon>Endomyxa</taxon>
        <taxon>Phytomyxea</taxon>
        <taxon>Plasmodiophorida</taxon>
        <taxon>Plasmodiophoridae</taxon>
        <taxon>Spongospora</taxon>
    </lineage>
</organism>
<evidence type="ECO:0000313" key="2">
    <source>
        <dbReference type="EMBL" id="CRZ03317.1"/>
    </source>
</evidence>
<feature type="chain" id="PRO_5011352983" evidence="1">
    <location>
        <begin position="37"/>
        <end position="122"/>
    </location>
</feature>
<dbReference type="AlphaFoldDB" id="A0A0H5QNZ8"/>
<protein>
    <submittedName>
        <fullName evidence="2">Uncharacterized protein</fullName>
    </submittedName>
</protein>
<accession>A0A0H5QNZ8</accession>
<proteinExistence type="predicted"/>
<keyword evidence="1" id="KW-0732">Signal</keyword>
<dbReference type="EMBL" id="HACM01002876">
    <property type="protein sequence ID" value="CRZ03318.1"/>
    <property type="molecule type" value="Transcribed_RNA"/>
</dbReference>
<reference evidence="2" key="1">
    <citation type="submission" date="2015-04" db="EMBL/GenBank/DDBJ databases">
        <title>The genome sequence of the plant pathogenic Rhizarian Plasmodiophora brassicae reveals insights in its biotrophic life cycle and the origin of chitin synthesis.</title>
        <authorList>
            <person name="Schwelm A."/>
            <person name="Fogelqvist J."/>
            <person name="Knaust A."/>
            <person name="Julke S."/>
            <person name="Lilja T."/>
            <person name="Dhandapani V."/>
            <person name="Bonilla-Rosso G."/>
            <person name="Karlsson M."/>
            <person name="Shevchenko A."/>
            <person name="Choi S.R."/>
            <person name="Kim H.G."/>
            <person name="Park J.Y."/>
            <person name="Lim Y.P."/>
            <person name="Ludwig-Muller J."/>
            <person name="Dixelius C."/>
        </authorList>
    </citation>
    <scope>NUCLEOTIDE SEQUENCE</scope>
    <source>
        <tissue evidence="2">Potato root galls</tissue>
    </source>
</reference>
<feature type="signal peptide" evidence="1">
    <location>
        <begin position="1"/>
        <end position="36"/>
    </location>
</feature>
<evidence type="ECO:0000256" key="1">
    <source>
        <dbReference type="SAM" id="SignalP"/>
    </source>
</evidence>